<dbReference type="OrthoDB" id="51638at2157"/>
<dbReference type="HOGENOM" id="CLU_057265_0_0_2"/>
<evidence type="ECO:0000313" key="2">
    <source>
        <dbReference type="EMBL" id="AGK60463.1"/>
    </source>
</evidence>
<gene>
    <name evidence="2" type="ORF">Asulf_00436</name>
</gene>
<dbReference type="EMBL" id="CP005290">
    <property type="protein sequence ID" value="AGK60463.1"/>
    <property type="molecule type" value="Genomic_DNA"/>
</dbReference>
<accession>N0BBU2</accession>
<name>N0BBU2_9EURY</name>
<sequence length="431" mass="49087">MEVNIPILTKDGIFREAREFTPFGFKMSEYVRWGFLVADERVKVSKNELFLIKIKPIKLPKNTMISSIGVVRHPVVTVLDVKGDHKDESKGESEIREALVIASDDGVVEKGDLIGTIKIIFIGVGIITRLKAIEVPEAPYRDELFEFTIKTRTDSEIKSFQTIKSTHGYWRSNYGYIEYLISNESKKIKQGEVVEVEIKQVEMPSNTIAVPNGLISNIDGCVIDLIGSFRGIEEDRVLSKVLFIPVADGKISKSELLGTISIYFVATHPVSQPRMKEKRITKGIVKFLDADRIEGDKEKKMKYFPPVFYKRKNTGRWGIIVADERVYVKKGKPVIVKIRDFILPERSIITPMYLMKNDMGTLLGVIQPGIADIHSEKYITHAVFLPLIDGTIEKGDLLGVINVYRIDKLTMEKMLSELGYWKERMEYKFDT</sequence>
<dbReference type="InterPro" id="IPR002572">
    <property type="entry name" value="DUF22"/>
</dbReference>
<dbReference type="STRING" id="387631.Asulf_00436"/>
<keyword evidence="3" id="KW-1185">Reference proteome</keyword>
<dbReference type="GeneID" id="15392082"/>
<feature type="domain" description="DUF22" evidence="1">
    <location>
        <begin position="147"/>
        <end position="249"/>
    </location>
</feature>
<evidence type="ECO:0000259" key="1">
    <source>
        <dbReference type="Pfam" id="PF01629"/>
    </source>
</evidence>
<dbReference type="KEGG" id="ast:Asulf_00436"/>
<evidence type="ECO:0000313" key="3">
    <source>
        <dbReference type="Proteomes" id="UP000013307"/>
    </source>
</evidence>
<feature type="domain" description="DUF22" evidence="1">
    <location>
        <begin position="303"/>
        <end position="390"/>
    </location>
</feature>
<dbReference type="eggNOG" id="arCOG04850">
    <property type="taxonomic scope" value="Archaea"/>
</dbReference>
<protein>
    <recommendedName>
        <fullName evidence="1">DUF22 domain-containing protein</fullName>
    </recommendedName>
</protein>
<dbReference type="Pfam" id="PF01629">
    <property type="entry name" value="DUF22"/>
    <property type="match status" value="3"/>
</dbReference>
<feature type="domain" description="DUF22" evidence="1">
    <location>
        <begin position="3"/>
        <end position="106"/>
    </location>
</feature>
<dbReference type="AlphaFoldDB" id="N0BBU2"/>
<dbReference type="RefSeq" id="WP_015590062.1">
    <property type="nucleotide sequence ID" value="NC_021169.1"/>
</dbReference>
<organism evidence="2 3">
    <name type="scientific">Archaeoglobus sulfaticallidus PM70-1</name>
    <dbReference type="NCBI Taxonomy" id="387631"/>
    <lineage>
        <taxon>Archaea</taxon>
        <taxon>Methanobacteriati</taxon>
        <taxon>Methanobacteriota</taxon>
        <taxon>Archaeoglobi</taxon>
        <taxon>Archaeoglobales</taxon>
        <taxon>Archaeoglobaceae</taxon>
        <taxon>Archaeoglobus</taxon>
    </lineage>
</organism>
<dbReference type="Proteomes" id="UP000013307">
    <property type="component" value="Chromosome"/>
</dbReference>
<proteinExistence type="predicted"/>
<reference evidence="2 3" key="1">
    <citation type="journal article" date="2013" name="Genome Announc.">
        <title>Complete Genome Sequence of the Thermophilic and Facultatively Chemolithoautotrophic Sulfate Reducer Archaeoglobus sulfaticallidus Strain PM70-1T.</title>
        <authorList>
            <person name="Stokke R."/>
            <person name="Hocking W.P."/>
            <person name="Steinsbu B.O."/>
            <person name="Steen I.H."/>
        </authorList>
    </citation>
    <scope>NUCLEOTIDE SEQUENCE [LARGE SCALE GENOMIC DNA]</scope>
    <source>
        <strain evidence="2">PM70-1</strain>
    </source>
</reference>